<dbReference type="Proteomes" id="UP000287651">
    <property type="component" value="Unassembled WGS sequence"/>
</dbReference>
<proteinExistence type="predicted"/>
<name>A0A426XWF1_ENSVE</name>
<dbReference type="EMBL" id="AMZH03016879">
    <property type="protein sequence ID" value="RRT43835.1"/>
    <property type="molecule type" value="Genomic_DNA"/>
</dbReference>
<comment type="caution">
    <text evidence="1">The sequence shown here is derived from an EMBL/GenBank/DDBJ whole genome shotgun (WGS) entry which is preliminary data.</text>
</comment>
<protein>
    <submittedName>
        <fullName evidence="1">Uncharacterized protein</fullName>
    </submittedName>
</protein>
<organism evidence="1 2">
    <name type="scientific">Ensete ventricosum</name>
    <name type="common">Abyssinian banana</name>
    <name type="synonym">Musa ensete</name>
    <dbReference type="NCBI Taxonomy" id="4639"/>
    <lineage>
        <taxon>Eukaryota</taxon>
        <taxon>Viridiplantae</taxon>
        <taxon>Streptophyta</taxon>
        <taxon>Embryophyta</taxon>
        <taxon>Tracheophyta</taxon>
        <taxon>Spermatophyta</taxon>
        <taxon>Magnoliopsida</taxon>
        <taxon>Liliopsida</taxon>
        <taxon>Zingiberales</taxon>
        <taxon>Musaceae</taxon>
        <taxon>Ensete</taxon>
    </lineage>
</organism>
<dbReference type="AlphaFoldDB" id="A0A426XWF1"/>
<accession>A0A426XWF1</accession>
<reference evidence="1 2" key="1">
    <citation type="journal article" date="2014" name="Agronomy (Basel)">
        <title>A Draft Genome Sequence for Ensete ventricosum, the Drought-Tolerant Tree Against Hunger.</title>
        <authorList>
            <person name="Harrison J."/>
            <person name="Moore K.A."/>
            <person name="Paszkiewicz K."/>
            <person name="Jones T."/>
            <person name="Grant M."/>
            <person name="Ambacheew D."/>
            <person name="Muzemil S."/>
            <person name="Studholme D.J."/>
        </authorList>
    </citation>
    <scope>NUCLEOTIDE SEQUENCE [LARGE SCALE GENOMIC DNA]</scope>
</reference>
<evidence type="ECO:0000313" key="1">
    <source>
        <dbReference type="EMBL" id="RRT43835.1"/>
    </source>
</evidence>
<gene>
    <name evidence="1" type="ORF">B296_00015411</name>
</gene>
<sequence>MHPYPPYVCFGSLAAFRIPVDAVEPGAPVRPPDSRCRLPHRAAALEPGPERDLPHPVATTHSAFGFQVRKLIPDAAARRVAEAVEGGKGGLHVAVFEPQIVLKRVQHRLARGVDAQVLEGELVVGDVRLGASGVGGLLGEEVTIQKGGEEEELLGEREDEGGEGGDVSVECMASHLHEVTADAEALGSFLILLLIHAPEEEIVGSVTDSATKY</sequence>
<evidence type="ECO:0000313" key="2">
    <source>
        <dbReference type="Proteomes" id="UP000287651"/>
    </source>
</evidence>